<feature type="domain" description="Prepilin type IV endopeptidase peptidase" evidence="8">
    <location>
        <begin position="105"/>
        <end position="206"/>
    </location>
</feature>
<evidence type="ECO:0000256" key="3">
    <source>
        <dbReference type="ARBA" id="ARBA00022475"/>
    </source>
</evidence>
<dbReference type="InterPro" id="IPR000045">
    <property type="entry name" value="Prepilin_IV_endopep_pep"/>
</dbReference>
<comment type="subcellular location">
    <subcellularLocation>
        <location evidence="1">Cell membrane</location>
        <topology evidence="1">Multi-pass membrane protein</topology>
    </subcellularLocation>
</comment>
<evidence type="ECO:0000256" key="6">
    <source>
        <dbReference type="ARBA" id="ARBA00023136"/>
    </source>
</evidence>
<name>A0ABS3DZK3_9BACI</name>
<keyword evidence="4 7" id="KW-0812">Transmembrane</keyword>
<feature type="transmembrane region" description="Helical" evidence="7">
    <location>
        <begin position="96"/>
        <end position="115"/>
    </location>
</feature>
<feature type="domain" description="Prepilin peptidase A24 N-terminal" evidence="9">
    <location>
        <begin position="11"/>
        <end position="94"/>
    </location>
</feature>
<evidence type="ECO:0000256" key="2">
    <source>
        <dbReference type="ARBA" id="ARBA00005801"/>
    </source>
</evidence>
<evidence type="ECO:0000313" key="10">
    <source>
        <dbReference type="EMBL" id="MBN8236782.1"/>
    </source>
</evidence>
<dbReference type="Pfam" id="PF01478">
    <property type="entry name" value="Peptidase_A24"/>
    <property type="match status" value="1"/>
</dbReference>
<protein>
    <submittedName>
        <fullName evidence="10">Prepilin peptidase</fullName>
    </submittedName>
</protein>
<evidence type="ECO:0000256" key="7">
    <source>
        <dbReference type="SAM" id="Phobius"/>
    </source>
</evidence>
<dbReference type="Proteomes" id="UP000663970">
    <property type="component" value="Unassembled WGS sequence"/>
</dbReference>
<comment type="caution">
    <text evidence="10">The sequence shown here is derived from an EMBL/GenBank/DDBJ whole genome shotgun (WGS) entry which is preliminary data.</text>
</comment>
<dbReference type="Gene3D" id="1.20.120.1220">
    <property type="match status" value="1"/>
</dbReference>
<keyword evidence="5 7" id="KW-1133">Transmembrane helix</keyword>
<feature type="transmembrane region" description="Helical" evidence="7">
    <location>
        <begin position="127"/>
        <end position="142"/>
    </location>
</feature>
<evidence type="ECO:0000256" key="1">
    <source>
        <dbReference type="ARBA" id="ARBA00004651"/>
    </source>
</evidence>
<feature type="transmembrane region" description="Helical" evidence="7">
    <location>
        <begin position="179"/>
        <end position="212"/>
    </location>
</feature>
<gene>
    <name evidence="10" type="ORF">JF544_16095</name>
</gene>
<dbReference type="PANTHER" id="PTHR30487:SF0">
    <property type="entry name" value="PREPILIN LEADER PEPTIDASE_N-METHYLTRANSFERASE-RELATED"/>
    <property type="match status" value="1"/>
</dbReference>
<evidence type="ECO:0000259" key="9">
    <source>
        <dbReference type="Pfam" id="PF06750"/>
    </source>
</evidence>
<keyword evidence="6 7" id="KW-0472">Membrane</keyword>
<feature type="transmembrane region" description="Helical" evidence="7">
    <location>
        <begin position="6"/>
        <end position="27"/>
    </location>
</feature>
<feature type="transmembrane region" description="Helical" evidence="7">
    <location>
        <begin position="72"/>
        <end position="90"/>
    </location>
</feature>
<proteinExistence type="inferred from homology"/>
<reference evidence="10 11" key="1">
    <citation type="submission" date="2020-12" db="EMBL/GenBank/DDBJ databases">
        <title>Oil enriched cultivation method for isolating marine PHA-producing bacteria.</title>
        <authorList>
            <person name="Zheng W."/>
            <person name="Yu S."/>
            <person name="Huang Y."/>
        </authorList>
    </citation>
    <scope>NUCLEOTIDE SEQUENCE [LARGE SCALE GENOMIC DNA]</scope>
    <source>
        <strain evidence="10 11">SY-2-6</strain>
    </source>
</reference>
<dbReference type="Pfam" id="PF06750">
    <property type="entry name" value="A24_N_bact"/>
    <property type="match status" value="1"/>
</dbReference>
<organism evidence="10 11">
    <name type="scientific">Halobacillus kuroshimensis</name>
    <dbReference type="NCBI Taxonomy" id="302481"/>
    <lineage>
        <taxon>Bacteria</taxon>
        <taxon>Bacillati</taxon>
        <taxon>Bacillota</taxon>
        <taxon>Bacilli</taxon>
        <taxon>Bacillales</taxon>
        <taxon>Bacillaceae</taxon>
        <taxon>Halobacillus</taxon>
    </lineage>
</organism>
<dbReference type="EMBL" id="JAEKJY010000005">
    <property type="protein sequence ID" value="MBN8236782.1"/>
    <property type="molecule type" value="Genomic_DNA"/>
</dbReference>
<keyword evidence="3" id="KW-1003">Cell membrane</keyword>
<dbReference type="InterPro" id="IPR050882">
    <property type="entry name" value="Prepilin_peptidase/N-MTase"/>
</dbReference>
<feature type="transmembrane region" description="Helical" evidence="7">
    <location>
        <begin position="224"/>
        <end position="247"/>
    </location>
</feature>
<dbReference type="InterPro" id="IPR010627">
    <property type="entry name" value="Prepilin_pept_A24_N"/>
</dbReference>
<evidence type="ECO:0000313" key="11">
    <source>
        <dbReference type="Proteomes" id="UP000663970"/>
    </source>
</evidence>
<evidence type="ECO:0000256" key="4">
    <source>
        <dbReference type="ARBA" id="ARBA00022692"/>
    </source>
</evidence>
<keyword evidence="11" id="KW-1185">Reference proteome</keyword>
<sequence length="251" mass="27396">MYILFSFYFFLTGTILGSFFHVVGVRLPQNAPFITSRSACPVCSTTLQARDLIPLASYTLAKGKCRHCQTHISLVYPAVELITGGLFLFSYCQFGWSVDVLEAVLLLSLAVIVTVSDVKYMIIPNRLLMFFAFAFVVLRLFFPLSPWYASLLGACTGFAIVLLIIVLSRGGMGGGDMKLLAVLGLFFGGPLTLLTFFLAVTAGTLISTFLLAAKVISGRQPFPFGPFIMAGAVISFYYGDAILAFYVQSFQ</sequence>
<evidence type="ECO:0000259" key="8">
    <source>
        <dbReference type="Pfam" id="PF01478"/>
    </source>
</evidence>
<comment type="similarity">
    <text evidence="2">Belongs to the peptidase A24 family.</text>
</comment>
<dbReference type="PANTHER" id="PTHR30487">
    <property type="entry name" value="TYPE 4 PREPILIN-LIKE PROTEINS LEADER PEPTIDE-PROCESSING ENZYME"/>
    <property type="match status" value="1"/>
</dbReference>
<dbReference type="RefSeq" id="WP_206935351.1">
    <property type="nucleotide sequence ID" value="NZ_JAEKJY010000005.1"/>
</dbReference>
<accession>A0ABS3DZK3</accession>
<evidence type="ECO:0000256" key="5">
    <source>
        <dbReference type="ARBA" id="ARBA00022989"/>
    </source>
</evidence>
<feature type="transmembrane region" description="Helical" evidence="7">
    <location>
        <begin position="148"/>
        <end position="167"/>
    </location>
</feature>